<evidence type="ECO:0000256" key="2">
    <source>
        <dbReference type="ARBA" id="ARBA00022777"/>
    </source>
</evidence>
<evidence type="ECO:0000313" key="6">
    <source>
        <dbReference type="EMBL" id="GAA0912430.1"/>
    </source>
</evidence>
<evidence type="ECO:0000256" key="3">
    <source>
        <dbReference type="ARBA" id="ARBA00023012"/>
    </source>
</evidence>
<feature type="domain" description="Signal transduction histidine kinase subgroup 3 dimerisation and phosphoacceptor" evidence="5">
    <location>
        <begin position="189"/>
        <end position="253"/>
    </location>
</feature>
<dbReference type="Gene3D" id="1.20.5.1930">
    <property type="match status" value="1"/>
</dbReference>
<evidence type="ECO:0000259" key="5">
    <source>
        <dbReference type="Pfam" id="PF07730"/>
    </source>
</evidence>
<evidence type="ECO:0000313" key="7">
    <source>
        <dbReference type="Proteomes" id="UP001501578"/>
    </source>
</evidence>
<sequence>MASRPEVARKLLLFWMDAMMVLIGVLTLSSMVALAVTKVLSPQQAIFGTLCVWGVVAFIPPILRAAYDDRPRPTLLLILSGLLALGTLVMIPRGLATPTWEVVGAVWLSGLAIYVRWRVSVAFGVLVFALTVAASVLISGQSLISAALTEAVNVVVVPLAMWLWLWLWRVIREAHESKEAKARLAVAEERLRFARDLHDLLGHSLSVIALKSELSAKLATKDRERAAGEMGQVRELAEAALTEVEAAVEGYRALDLQLELDRVRAVLEAAGTRCTFQVSADDLPEATRTLLAWVVREGATNVLKHSTAGRCDITVGGGVLEMRNNGVRTPRRSQGDGSGLRGLAERLTSAGGSFSATFVGSDEFLLRAEVPV</sequence>
<feature type="transmembrane region" description="Helical" evidence="4">
    <location>
        <begin position="122"/>
        <end position="145"/>
    </location>
</feature>
<keyword evidence="7" id="KW-1185">Reference proteome</keyword>
<feature type="transmembrane region" description="Helical" evidence="4">
    <location>
        <begin position="12"/>
        <end position="33"/>
    </location>
</feature>
<keyword evidence="2 6" id="KW-0418">Kinase</keyword>
<evidence type="ECO:0000256" key="1">
    <source>
        <dbReference type="ARBA" id="ARBA00022679"/>
    </source>
</evidence>
<keyword evidence="1" id="KW-0808">Transferase</keyword>
<dbReference type="InterPro" id="IPR011712">
    <property type="entry name" value="Sig_transdc_His_kin_sub3_dim/P"/>
</dbReference>
<dbReference type="PANTHER" id="PTHR24421:SF63">
    <property type="entry name" value="SENSOR HISTIDINE KINASE DESK"/>
    <property type="match status" value="1"/>
</dbReference>
<keyword evidence="4" id="KW-1133">Transmembrane helix</keyword>
<dbReference type="Gene3D" id="3.30.565.10">
    <property type="entry name" value="Histidine kinase-like ATPase, C-terminal domain"/>
    <property type="match status" value="1"/>
</dbReference>
<keyword evidence="4" id="KW-0472">Membrane</keyword>
<organism evidence="6 7">
    <name type="scientific">Nonomuraea longicatena</name>
    <dbReference type="NCBI Taxonomy" id="83682"/>
    <lineage>
        <taxon>Bacteria</taxon>
        <taxon>Bacillati</taxon>
        <taxon>Actinomycetota</taxon>
        <taxon>Actinomycetes</taxon>
        <taxon>Streptosporangiales</taxon>
        <taxon>Streptosporangiaceae</taxon>
        <taxon>Nonomuraea</taxon>
    </lineage>
</organism>
<dbReference type="PANTHER" id="PTHR24421">
    <property type="entry name" value="NITRATE/NITRITE SENSOR PROTEIN NARX-RELATED"/>
    <property type="match status" value="1"/>
</dbReference>
<comment type="caution">
    <text evidence="6">The sequence shown here is derived from an EMBL/GenBank/DDBJ whole genome shotgun (WGS) entry which is preliminary data.</text>
</comment>
<accession>A0ABN1NMC0</accession>
<proteinExistence type="predicted"/>
<gene>
    <name evidence="6" type="ORF">GCM10009560_03080</name>
</gene>
<reference evidence="6 7" key="1">
    <citation type="journal article" date="2019" name="Int. J. Syst. Evol. Microbiol.">
        <title>The Global Catalogue of Microorganisms (GCM) 10K type strain sequencing project: providing services to taxonomists for standard genome sequencing and annotation.</title>
        <authorList>
            <consortium name="The Broad Institute Genomics Platform"/>
            <consortium name="The Broad Institute Genome Sequencing Center for Infectious Disease"/>
            <person name="Wu L."/>
            <person name="Ma J."/>
        </authorList>
    </citation>
    <scope>NUCLEOTIDE SEQUENCE [LARGE SCALE GENOMIC DNA]</scope>
    <source>
        <strain evidence="6 7">JCM 11136</strain>
    </source>
</reference>
<feature type="transmembrane region" description="Helical" evidence="4">
    <location>
        <begin position="75"/>
        <end position="92"/>
    </location>
</feature>
<protein>
    <submittedName>
        <fullName evidence="6">Histidine kinase</fullName>
    </submittedName>
</protein>
<dbReference type="InterPro" id="IPR036890">
    <property type="entry name" value="HATPase_C_sf"/>
</dbReference>
<keyword evidence="4" id="KW-0812">Transmembrane</keyword>
<dbReference type="RefSeq" id="WP_343947812.1">
    <property type="nucleotide sequence ID" value="NZ_BAAAHQ010000001.1"/>
</dbReference>
<dbReference type="Proteomes" id="UP001501578">
    <property type="component" value="Unassembled WGS sequence"/>
</dbReference>
<feature type="transmembrane region" description="Helical" evidence="4">
    <location>
        <begin position="151"/>
        <end position="171"/>
    </location>
</feature>
<dbReference type="GO" id="GO:0016301">
    <property type="term" value="F:kinase activity"/>
    <property type="evidence" value="ECO:0007669"/>
    <property type="project" value="UniProtKB-KW"/>
</dbReference>
<keyword evidence="3" id="KW-0902">Two-component regulatory system</keyword>
<dbReference type="InterPro" id="IPR050482">
    <property type="entry name" value="Sensor_HK_TwoCompSys"/>
</dbReference>
<feature type="transmembrane region" description="Helical" evidence="4">
    <location>
        <begin position="45"/>
        <end position="63"/>
    </location>
</feature>
<name>A0ABN1NMC0_9ACTN</name>
<dbReference type="Pfam" id="PF07730">
    <property type="entry name" value="HisKA_3"/>
    <property type="match status" value="1"/>
</dbReference>
<evidence type="ECO:0000256" key="4">
    <source>
        <dbReference type="SAM" id="Phobius"/>
    </source>
</evidence>
<dbReference type="EMBL" id="BAAAHQ010000001">
    <property type="protein sequence ID" value="GAA0912430.1"/>
    <property type="molecule type" value="Genomic_DNA"/>
</dbReference>